<dbReference type="Gene3D" id="2.40.10.220">
    <property type="entry name" value="predicted glycosyltransferase like domains"/>
    <property type="match status" value="1"/>
</dbReference>
<accession>A0A023WXP8</accession>
<dbReference type="GO" id="GO:0035438">
    <property type="term" value="F:cyclic-di-GMP binding"/>
    <property type="evidence" value="ECO:0007669"/>
    <property type="project" value="InterPro"/>
</dbReference>
<name>A0A023WXP8_STUST</name>
<dbReference type="Proteomes" id="UP000025238">
    <property type="component" value="Chromosome"/>
</dbReference>
<protein>
    <recommendedName>
        <fullName evidence="1">PilZ domain-containing protein</fullName>
    </recommendedName>
</protein>
<feature type="domain" description="PilZ" evidence="1">
    <location>
        <begin position="6"/>
        <end position="96"/>
    </location>
</feature>
<dbReference type="AlphaFoldDB" id="A0A023WXP8"/>
<dbReference type="KEGG" id="pstu:UIB01_21290"/>
<dbReference type="Pfam" id="PF07238">
    <property type="entry name" value="PilZ"/>
    <property type="match status" value="1"/>
</dbReference>
<evidence type="ECO:0000259" key="1">
    <source>
        <dbReference type="Pfam" id="PF07238"/>
    </source>
</evidence>
<proteinExistence type="predicted"/>
<dbReference type="PATRIC" id="fig|316.97.peg.4262"/>
<gene>
    <name evidence="2" type="ORF">UIB01_21290</name>
</gene>
<dbReference type="SUPFAM" id="SSF141371">
    <property type="entry name" value="PilZ domain-like"/>
    <property type="match status" value="1"/>
</dbReference>
<dbReference type="OrthoDB" id="5702796at2"/>
<dbReference type="EMBL" id="CP007509">
    <property type="protein sequence ID" value="AHY44873.1"/>
    <property type="molecule type" value="Genomic_DNA"/>
</dbReference>
<dbReference type="InterPro" id="IPR009875">
    <property type="entry name" value="PilZ_domain"/>
</dbReference>
<reference evidence="2 3" key="1">
    <citation type="submission" date="2014-03" db="EMBL/GenBank/DDBJ databases">
        <title>Complete genome sequence of Pseudomonas stutzeri 19SMN4.</title>
        <authorList>
            <person name="Brunet-Galmes I."/>
            <person name="Nogales B."/>
            <person name="Busquets A."/>
            <person name="Pena A."/>
            <person name="Gomila M."/>
            <person name="Garcia-Valdes E."/>
            <person name="Lalucat J."/>
            <person name="Bennasar A."/>
            <person name="Bosch R."/>
        </authorList>
    </citation>
    <scope>NUCLEOTIDE SEQUENCE [LARGE SCALE GENOMIC DNA]</scope>
    <source>
        <strain evidence="2 3">19SMN4</strain>
    </source>
</reference>
<sequence length="113" mass="12888">MRQHSRFSFRHISSIQVTNRLNGEPMGYVADLSLGGLRLVAKQPLAVGGCYEMVLHVPGHGERVRQIEAVVICQWSRKDSRRDSFEMGFALDRPSAEFTAMVAEQLPRRRKVY</sequence>
<evidence type="ECO:0000313" key="2">
    <source>
        <dbReference type="EMBL" id="AHY44873.1"/>
    </source>
</evidence>
<organism evidence="2 3">
    <name type="scientific">Stutzerimonas stutzeri</name>
    <name type="common">Pseudomonas stutzeri</name>
    <dbReference type="NCBI Taxonomy" id="316"/>
    <lineage>
        <taxon>Bacteria</taxon>
        <taxon>Pseudomonadati</taxon>
        <taxon>Pseudomonadota</taxon>
        <taxon>Gammaproteobacteria</taxon>
        <taxon>Pseudomonadales</taxon>
        <taxon>Pseudomonadaceae</taxon>
        <taxon>Stutzerimonas</taxon>
    </lineage>
</organism>
<evidence type="ECO:0000313" key="3">
    <source>
        <dbReference type="Proteomes" id="UP000025238"/>
    </source>
</evidence>